<sequence>MLSLLIGLTQAVQGPLDVYGDWVVEGGRGTVTIARCASVPEAQDGTPCGVLTSVPAEAGPEGQEVIGARLLWGFEEDGQAWGGGRILDPEEDKTYRSKIWREGGTLQVKGCLGPFCKTQVWTPAGSALE</sequence>
<dbReference type="Proteomes" id="UP000563524">
    <property type="component" value="Unassembled WGS sequence"/>
</dbReference>
<evidence type="ECO:0000313" key="3">
    <source>
        <dbReference type="Proteomes" id="UP000563524"/>
    </source>
</evidence>
<proteinExistence type="predicted"/>
<dbReference type="RefSeq" id="WP_183815862.1">
    <property type="nucleotide sequence ID" value="NZ_JACHOB010000001.1"/>
</dbReference>
<comment type="caution">
    <text evidence="2">The sequence shown here is derived from an EMBL/GenBank/DDBJ whole genome shotgun (WGS) entry which is preliminary data.</text>
</comment>
<dbReference type="PANTHER" id="PTHR36919">
    <property type="entry name" value="BLR1215 PROTEIN"/>
    <property type="match status" value="1"/>
</dbReference>
<evidence type="ECO:0000313" key="2">
    <source>
        <dbReference type="EMBL" id="MBB4658211.1"/>
    </source>
</evidence>
<reference evidence="2 3" key="1">
    <citation type="submission" date="2020-08" db="EMBL/GenBank/DDBJ databases">
        <title>Genomic Encyclopedia of Type Strains, Phase IV (KMG-IV): sequencing the most valuable type-strain genomes for metagenomic binning, comparative biology and taxonomic classification.</title>
        <authorList>
            <person name="Goeker M."/>
        </authorList>
    </citation>
    <scope>NUCLEOTIDE SEQUENCE [LARGE SCALE GENOMIC DNA]</scope>
    <source>
        <strain evidence="2 3">DSM 102850</strain>
    </source>
</reference>
<dbReference type="Pfam" id="PF09917">
    <property type="entry name" value="DUF2147"/>
    <property type="match status" value="1"/>
</dbReference>
<gene>
    <name evidence="2" type="ORF">GGQ59_000711</name>
</gene>
<dbReference type="InterPro" id="IPR019223">
    <property type="entry name" value="DUF2147"/>
</dbReference>
<dbReference type="PANTHER" id="PTHR36919:SF2">
    <property type="entry name" value="BLL6627 PROTEIN"/>
    <property type="match status" value="1"/>
</dbReference>
<name>A0A840I1Q2_9PROT</name>
<keyword evidence="3" id="KW-1185">Reference proteome</keyword>
<dbReference type="Gene3D" id="2.40.128.520">
    <property type="match status" value="1"/>
</dbReference>
<organism evidence="2 3">
    <name type="scientific">Parvularcula dongshanensis</name>
    <dbReference type="NCBI Taxonomy" id="1173995"/>
    <lineage>
        <taxon>Bacteria</taxon>
        <taxon>Pseudomonadati</taxon>
        <taxon>Pseudomonadota</taxon>
        <taxon>Alphaproteobacteria</taxon>
        <taxon>Parvularculales</taxon>
        <taxon>Parvularculaceae</taxon>
        <taxon>Parvularcula</taxon>
    </lineage>
</organism>
<dbReference type="AlphaFoldDB" id="A0A840I1Q2"/>
<evidence type="ECO:0000259" key="1">
    <source>
        <dbReference type="Pfam" id="PF09917"/>
    </source>
</evidence>
<protein>
    <submittedName>
        <fullName evidence="2">Uncharacterized protein (DUF2147 family)</fullName>
    </submittedName>
</protein>
<dbReference type="EMBL" id="JACHOB010000001">
    <property type="protein sequence ID" value="MBB4658211.1"/>
    <property type="molecule type" value="Genomic_DNA"/>
</dbReference>
<feature type="domain" description="DUF2147" evidence="1">
    <location>
        <begin position="20"/>
        <end position="122"/>
    </location>
</feature>
<accession>A0A840I1Q2</accession>